<organism evidence="3 4">
    <name type="scientific">Alkalisalibacterium limincola</name>
    <dbReference type="NCBI Taxonomy" id="2699169"/>
    <lineage>
        <taxon>Bacteria</taxon>
        <taxon>Pseudomonadati</taxon>
        <taxon>Pseudomonadota</taxon>
        <taxon>Gammaproteobacteria</taxon>
        <taxon>Lysobacterales</taxon>
        <taxon>Lysobacteraceae</taxon>
        <taxon>Alkalisalibacterium</taxon>
    </lineage>
</organism>
<feature type="chain" id="PRO_5022906258" evidence="1">
    <location>
        <begin position="22"/>
        <end position="188"/>
    </location>
</feature>
<gene>
    <name evidence="3" type="ORF">FU658_09300</name>
</gene>
<evidence type="ECO:0000256" key="1">
    <source>
        <dbReference type="SAM" id="SignalP"/>
    </source>
</evidence>
<name>A0A5C8KMT7_9GAMM</name>
<dbReference type="EMBL" id="VRTS01000006">
    <property type="protein sequence ID" value="TXK62038.1"/>
    <property type="molecule type" value="Genomic_DNA"/>
</dbReference>
<comment type="caution">
    <text evidence="3">The sequence shown here is derived from an EMBL/GenBank/DDBJ whole genome shotgun (WGS) entry which is preliminary data.</text>
</comment>
<proteinExistence type="predicted"/>
<dbReference type="Proteomes" id="UP000321248">
    <property type="component" value="Unassembled WGS sequence"/>
</dbReference>
<dbReference type="AlphaFoldDB" id="A0A5C8KMT7"/>
<evidence type="ECO:0000313" key="3">
    <source>
        <dbReference type="EMBL" id="TXK62038.1"/>
    </source>
</evidence>
<protein>
    <submittedName>
        <fullName evidence="3">DUF4136 domain-containing protein</fullName>
    </submittedName>
</protein>
<dbReference type="Gene3D" id="3.30.160.670">
    <property type="match status" value="1"/>
</dbReference>
<dbReference type="InterPro" id="IPR025411">
    <property type="entry name" value="DUF4136"/>
</dbReference>
<dbReference type="OrthoDB" id="118896at2"/>
<evidence type="ECO:0000313" key="4">
    <source>
        <dbReference type="Proteomes" id="UP000321248"/>
    </source>
</evidence>
<sequence>MKALRTLLALGAMALLLSACATGPRVYSNADPQADFAGYSSFGFVERPGTDRGEYTSLLTGRLQQATRNAMEARGYRYSADNPDLLVNFNVSTTTRVESNPGAMLGWGGYYPYRWGYYGPWTGWHHDAIREYHEGTLNIDLVDAAQRRLVWEGMAVTRLGRDPHVQRDELIDAAVSGIFERFPYRPGR</sequence>
<reference evidence="3 4" key="1">
    <citation type="submission" date="2019-08" db="EMBL/GenBank/DDBJ databases">
        <authorList>
            <person name="Karlyshev A.V."/>
        </authorList>
    </citation>
    <scope>NUCLEOTIDE SEQUENCE [LARGE SCALE GENOMIC DNA]</scope>
    <source>
        <strain evidence="3 4">Alg18-2.2</strain>
    </source>
</reference>
<dbReference type="PROSITE" id="PS51257">
    <property type="entry name" value="PROKAR_LIPOPROTEIN"/>
    <property type="match status" value="1"/>
</dbReference>
<dbReference type="Pfam" id="PF13590">
    <property type="entry name" value="DUF4136"/>
    <property type="match status" value="1"/>
</dbReference>
<evidence type="ECO:0000259" key="2">
    <source>
        <dbReference type="Pfam" id="PF13590"/>
    </source>
</evidence>
<accession>A0A5C8KMT7</accession>
<keyword evidence="4" id="KW-1185">Reference proteome</keyword>
<keyword evidence="1" id="KW-0732">Signal</keyword>
<dbReference type="RefSeq" id="WP_147891831.1">
    <property type="nucleotide sequence ID" value="NZ_VRTS01000006.1"/>
</dbReference>
<feature type="signal peptide" evidence="1">
    <location>
        <begin position="1"/>
        <end position="21"/>
    </location>
</feature>
<feature type="domain" description="DUF4136" evidence="2">
    <location>
        <begin position="26"/>
        <end position="184"/>
    </location>
</feature>